<dbReference type="GO" id="GO:0004586">
    <property type="term" value="F:ornithine decarboxylase activity"/>
    <property type="evidence" value="ECO:0007669"/>
    <property type="project" value="UniProtKB-EC"/>
</dbReference>
<evidence type="ECO:0000256" key="12">
    <source>
        <dbReference type="RuleBase" id="RU003737"/>
    </source>
</evidence>
<evidence type="ECO:0000256" key="4">
    <source>
        <dbReference type="ARBA" id="ARBA00023115"/>
    </source>
</evidence>
<feature type="domain" description="Orn/DAP/Arg decarboxylase 2 C-terminal" evidence="13">
    <location>
        <begin position="309"/>
        <end position="406"/>
    </location>
</feature>
<keyword evidence="5" id="KW-0456">Lyase</keyword>
<dbReference type="Gene3D" id="2.40.37.10">
    <property type="entry name" value="Lyase, Ornithine Decarboxylase, Chain A, domain 1"/>
    <property type="match status" value="1"/>
</dbReference>
<evidence type="ECO:0000256" key="11">
    <source>
        <dbReference type="PIRSR" id="PIRSR600183-50"/>
    </source>
</evidence>
<name>A0A914LHX3_MELIC</name>
<dbReference type="InterPro" id="IPR002433">
    <property type="entry name" value="Orn_de-COase"/>
</dbReference>
<evidence type="ECO:0000313" key="16">
    <source>
        <dbReference type="WBParaSite" id="Minc3s00531g13835"/>
    </source>
</evidence>
<dbReference type="Proteomes" id="UP000887563">
    <property type="component" value="Unplaced"/>
</dbReference>
<dbReference type="WBParaSite" id="Minc3s00531g13835">
    <property type="protein sequence ID" value="Minc3s00531g13835"/>
    <property type="gene ID" value="Minc3s00531g13835"/>
</dbReference>
<dbReference type="Pfam" id="PF02784">
    <property type="entry name" value="Orn_Arg_deC_N"/>
    <property type="match status" value="1"/>
</dbReference>
<dbReference type="PANTHER" id="PTHR11482:SF6">
    <property type="entry name" value="ORNITHINE DECARBOXYLASE 1-RELATED"/>
    <property type="match status" value="1"/>
</dbReference>
<dbReference type="InterPro" id="IPR029066">
    <property type="entry name" value="PLP-binding_barrel"/>
</dbReference>
<proteinExistence type="inferred from homology"/>
<comment type="pathway">
    <text evidence="6">Amine and polyamine biosynthesis; putrescine biosynthesis via L-ornithine pathway; putrescine from L-ornithine: step 1/1.</text>
</comment>
<feature type="active site" description="Proton donor" evidence="11">
    <location>
        <position position="379"/>
    </location>
</feature>
<dbReference type="EC" id="4.1.1.17" evidence="7"/>
<evidence type="ECO:0000256" key="10">
    <source>
        <dbReference type="ARBA" id="ARBA00049127"/>
    </source>
</evidence>
<comment type="function">
    <text evidence="8">Catalyzes the first and rate-limiting step of polyamine biosynthesis that converts ornithine into putrescine, which is the precursor for the polyamines, spermidine and spermine. Polyamines are essential for cell proliferation and are implicated in cellular processes, ranging from DNA replication to apoptosis.</text>
</comment>
<feature type="modified residue" description="N6-(pyridoxal phosphate)lysine" evidence="11">
    <location>
        <position position="83"/>
    </location>
</feature>
<dbReference type="InterPro" id="IPR009006">
    <property type="entry name" value="Ala_racemase/Decarboxylase_C"/>
</dbReference>
<keyword evidence="3 11" id="KW-0663">Pyridoxal phosphate</keyword>
<evidence type="ECO:0000256" key="3">
    <source>
        <dbReference type="ARBA" id="ARBA00022898"/>
    </source>
</evidence>
<dbReference type="FunFam" id="3.20.20.10:FF:000005">
    <property type="entry name" value="Ornithine decarboxylase"/>
    <property type="match status" value="1"/>
</dbReference>
<dbReference type="GO" id="GO:0005737">
    <property type="term" value="C:cytoplasm"/>
    <property type="evidence" value="ECO:0007669"/>
    <property type="project" value="TreeGrafter"/>
</dbReference>
<dbReference type="CDD" id="cd00622">
    <property type="entry name" value="PLPDE_III_ODC"/>
    <property type="match status" value="1"/>
</dbReference>
<comment type="similarity">
    <text evidence="2 12">Belongs to the Orn/Lys/Arg decarboxylase class-II family.</text>
</comment>
<dbReference type="InterPro" id="IPR000183">
    <property type="entry name" value="Orn/DAP/Arg_de-COase"/>
</dbReference>
<feature type="domain" description="Orn/DAP/Arg decarboxylase 2 N-terminal" evidence="14">
    <location>
        <begin position="61"/>
        <end position="296"/>
    </location>
</feature>
<evidence type="ECO:0000256" key="2">
    <source>
        <dbReference type="ARBA" id="ARBA00008872"/>
    </source>
</evidence>
<keyword evidence="15" id="KW-1185">Reference proteome</keyword>
<dbReference type="PRINTS" id="PR01182">
    <property type="entry name" value="ORNDCRBXLASE"/>
</dbReference>
<keyword evidence="4" id="KW-0620">Polyamine biosynthesis</keyword>
<sequence length="492" mass="55907">MIGTFEPIKFGILAGKEIGIYEQSLFENDGEIASLAIAKNIAMELNEKKIDDAFSIYNLDVVVQRLLQWREMLPHIKPFYAVKCNNDPILLKLLADLGCGFDCASRGEIDQIITNGLTNSDNVIYANPCKTRKYIQHADKLGVRRMTFDSLEELIKIKENHSSPELILRISVSDPTAQCPLATKFGCDPLIEGPILIKKASQLNLKIIGISFHVGSGCRDPKAFNLAICACKKLFDFGIMEGHSMNLLDIGGGFPGQDNEHITFFEIVKIIQNSLNEHFPVSNNIEIIAEPGRYFASSLVSLCTNLISVTKVSAFRVTKRIKDLNKEGQMLYLNESVYGSFNCILFDHFHPLGKPLFQKEEEKNNNFNLIPTIIWGQTCDGLDQIEENTKMPKMEIGDWLFYKNMGAYTSVAASKFNGFDIPKRNFYVFSQNFWNFIYNFGIENKKEEKNNNENDDDEMINNEGFNNKNNEIIKNVCQEWKEILTFKNFICP</sequence>
<reference evidence="16" key="1">
    <citation type="submission" date="2022-11" db="UniProtKB">
        <authorList>
            <consortium name="WormBaseParasite"/>
        </authorList>
    </citation>
    <scope>IDENTIFICATION</scope>
</reference>
<dbReference type="InterPro" id="IPR022643">
    <property type="entry name" value="De-COase2_C"/>
</dbReference>
<organism evidence="15 16">
    <name type="scientific">Meloidogyne incognita</name>
    <name type="common">Southern root-knot nematode worm</name>
    <name type="synonym">Oxyuris incognita</name>
    <dbReference type="NCBI Taxonomy" id="6306"/>
    <lineage>
        <taxon>Eukaryota</taxon>
        <taxon>Metazoa</taxon>
        <taxon>Ecdysozoa</taxon>
        <taxon>Nematoda</taxon>
        <taxon>Chromadorea</taxon>
        <taxon>Rhabditida</taxon>
        <taxon>Tylenchina</taxon>
        <taxon>Tylenchomorpha</taxon>
        <taxon>Tylenchoidea</taxon>
        <taxon>Meloidogynidae</taxon>
        <taxon>Meloidogyninae</taxon>
        <taxon>Meloidogyne</taxon>
        <taxon>Meloidogyne incognita group</taxon>
    </lineage>
</organism>
<dbReference type="PROSITE" id="PS00878">
    <property type="entry name" value="ODR_DC_2_1"/>
    <property type="match status" value="1"/>
</dbReference>
<evidence type="ECO:0000256" key="9">
    <source>
        <dbReference type="ARBA" id="ARBA00046672"/>
    </source>
</evidence>
<dbReference type="InterPro" id="IPR022644">
    <property type="entry name" value="De-COase2_N"/>
</dbReference>
<dbReference type="Pfam" id="PF00278">
    <property type="entry name" value="Orn_DAP_Arg_deC"/>
    <property type="match status" value="1"/>
</dbReference>
<dbReference type="PRINTS" id="PR01179">
    <property type="entry name" value="ODADCRBXLASE"/>
</dbReference>
<evidence type="ECO:0000256" key="6">
    <source>
        <dbReference type="ARBA" id="ARBA00034115"/>
    </source>
</evidence>
<evidence type="ECO:0000256" key="5">
    <source>
        <dbReference type="ARBA" id="ARBA00023239"/>
    </source>
</evidence>
<evidence type="ECO:0000313" key="15">
    <source>
        <dbReference type="Proteomes" id="UP000887563"/>
    </source>
</evidence>
<evidence type="ECO:0000256" key="7">
    <source>
        <dbReference type="ARBA" id="ARBA00034138"/>
    </source>
</evidence>
<dbReference type="AlphaFoldDB" id="A0A914LHX3"/>
<comment type="catalytic activity">
    <reaction evidence="10">
        <text>L-ornithine + H(+) = putrescine + CO2</text>
        <dbReference type="Rhea" id="RHEA:22964"/>
        <dbReference type="ChEBI" id="CHEBI:15378"/>
        <dbReference type="ChEBI" id="CHEBI:16526"/>
        <dbReference type="ChEBI" id="CHEBI:46911"/>
        <dbReference type="ChEBI" id="CHEBI:326268"/>
        <dbReference type="EC" id="4.1.1.17"/>
    </reaction>
</comment>
<dbReference type="Gene3D" id="3.20.20.10">
    <property type="entry name" value="Alanine racemase"/>
    <property type="match status" value="1"/>
</dbReference>
<protein>
    <recommendedName>
        <fullName evidence="7">ornithine decarboxylase</fullName>
        <ecNumber evidence="7">4.1.1.17</ecNumber>
    </recommendedName>
</protein>
<evidence type="ECO:0000256" key="8">
    <source>
        <dbReference type="ARBA" id="ARBA00037173"/>
    </source>
</evidence>
<accession>A0A914LHX3</accession>
<dbReference type="PANTHER" id="PTHR11482">
    <property type="entry name" value="ARGININE/DIAMINOPIMELATE/ORNITHINE DECARBOXYLASE"/>
    <property type="match status" value="1"/>
</dbReference>
<comment type="subunit">
    <text evidence="9">Homodimer. Only the dimer is catalytically active, as the active sites are constructed of residues from both monomers.</text>
</comment>
<comment type="cofactor">
    <cofactor evidence="1 11">
        <name>pyridoxal 5'-phosphate</name>
        <dbReference type="ChEBI" id="CHEBI:597326"/>
    </cofactor>
</comment>
<dbReference type="InterPro" id="IPR022657">
    <property type="entry name" value="De-COase2_CS"/>
</dbReference>
<evidence type="ECO:0000256" key="1">
    <source>
        <dbReference type="ARBA" id="ARBA00001933"/>
    </source>
</evidence>
<evidence type="ECO:0000259" key="14">
    <source>
        <dbReference type="Pfam" id="PF02784"/>
    </source>
</evidence>
<dbReference type="PROSITE" id="PS00879">
    <property type="entry name" value="ODR_DC_2_2"/>
    <property type="match status" value="1"/>
</dbReference>
<dbReference type="SUPFAM" id="SSF50621">
    <property type="entry name" value="Alanine racemase C-terminal domain-like"/>
    <property type="match status" value="1"/>
</dbReference>
<dbReference type="InterPro" id="IPR022653">
    <property type="entry name" value="De-COase2_pyr-phos_BS"/>
</dbReference>
<evidence type="ECO:0000259" key="13">
    <source>
        <dbReference type="Pfam" id="PF00278"/>
    </source>
</evidence>
<dbReference type="SUPFAM" id="SSF51419">
    <property type="entry name" value="PLP-binding barrel"/>
    <property type="match status" value="1"/>
</dbReference>
<dbReference type="GO" id="GO:0033387">
    <property type="term" value="P:putrescine biosynthetic process from arginine, via ornithine"/>
    <property type="evidence" value="ECO:0007669"/>
    <property type="project" value="TreeGrafter"/>
</dbReference>